<feature type="non-terminal residue" evidence="1">
    <location>
        <position position="75"/>
    </location>
</feature>
<sequence length="75" mass="8423">IEPICFGTNISQKDSARADQVLLTIAGIYLHFVGHPELELSGEMVQRIEKRWKDCDQALFITALVLNNFEGLSAF</sequence>
<dbReference type="AlphaFoldDB" id="A0A6A4GKW5"/>
<dbReference type="EMBL" id="ML769919">
    <property type="protein sequence ID" value="KAE9386040.1"/>
    <property type="molecule type" value="Genomic_DNA"/>
</dbReference>
<feature type="non-terminal residue" evidence="1">
    <location>
        <position position="1"/>
    </location>
</feature>
<protein>
    <submittedName>
        <fullName evidence="1">Uncharacterized protein</fullName>
    </submittedName>
</protein>
<name>A0A6A4GKW5_9AGAR</name>
<organism evidence="1 2">
    <name type="scientific">Gymnopus androsaceus JB14</name>
    <dbReference type="NCBI Taxonomy" id="1447944"/>
    <lineage>
        <taxon>Eukaryota</taxon>
        <taxon>Fungi</taxon>
        <taxon>Dikarya</taxon>
        <taxon>Basidiomycota</taxon>
        <taxon>Agaricomycotina</taxon>
        <taxon>Agaricomycetes</taxon>
        <taxon>Agaricomycetidae</taxon>
        <taxon>Agaricales</taxon>
        <taxon>Marasmiineae</taxon>
        <taxon>Omphalotaceae</taxon>
        <taxon>Gymnopus</taxon>
    </lineage>
</organism>
<dbReference type="OrthoDB" id="3051252at2759"/>
<gene>
    <name evidence="1" type="ORF">BT96DRAFT_748139</name>
</gene>
<evidence type="ECO:0000313" key="1">
    <source>
        <dbReference type="EMBL" id="KAE9386040.1"/>
    </source>
</evidence>
<proteinExistence type="predicted"/>
<evidence type="ECO:0000313" key="2">
    <source>
        <dbReference type="Proteomes" id="UP000799118"/>
    </source>
</evidence>
<keyword evidence="2" id="KW-1185">Reference proteome</keyword>
<dbReference type="Proteomes" id="UP000799118">
    <property type="component" value="Unassembled WGS sequence"/>
</dbReference>
<accession>A0A6A4GKW5</accession>
<reference evidence="1" key="1">
    <citation type="journal article" date="2019" name="Environ. Microbiol.">
        <title>Fungal ecological strategies reflected in gene transcription - a case study of two litter decomposers.</title>
        <authorList>
            <person name="Barbi F."/>
            <person name="Kohler A."/>
            <person name="Barry K."/>
            <person name="Baskaran P."/>
            <person name="Daum C."/>
            <person name="Fauchery L."/>
            <person name="Ihrmark K."/>
            <person name="Kuo A."/>
            <person name="LaButti K."/>
            <person name="Lipzen A."/>
            <person name="Morin E."/>
            <person name="Grigoriev I.V."/>
            <person name="Henrissat B."/>
            <person name="Lindahl B."/>
            <person name="Martin F."/>
        </authorList>
    </citation>
    <scope>NUCLEOTIDE SEQUENCE</scope>
    <source>
        <strain evidence="1">JB14</strain>
    </source>
</reference>